<sequence>MSPGLRPWIAGASVIRPDERRALVHPPDAATALVFRAAAEDGRDGRLTVVGPRTRASYFPGKRLRFCVRLRLSPGSAGVLLGVPARALVDRAVPLADLWGAAGDRLERDLGRAGPDPYRVLRRIEAELAPRIAARAPADAGRDRLLRAAARALAPRPDRRPEPVVAVARRLAVSERHLREVFTDGVGLSPKRFARIERVRTVLAHAGDGRFAQLAALTGYYDQSHMTADFHSLMGVPPGAFFSGRLPATRPCHPV</sequence>
<keyword evidence="3" id="KW-0804">Transcription</keyword>
<evidence type="ECO:0000256" key="2">
    <source>
        <dbReference type="ARBA" id="ARBA00023125"/>
    </source>
</evidence>
<evidence type="ECO:0000259" key="4">
    <source>
        <dbReference type="PROSITE" id="PS01124"/>
    </source>
</evidence>
<keyword evidence="2" id="KW-0238">DNA-binding</keyword>
<dbReference type="PANTHER" id="PTHR46796:SF15">
    <property type="entry name" value="BLL1074 PROTEIN"/>
    <property type="match status" value="1"/>
</dbReference>
<comment type="caution">
    <text evidence="5">The sequence shown here is derived from an EMBL/GenBank/DDBJ whole genome shotgun (WGS) entry which is preliminary data.</text>
</comment>
<proteinExistence type="predicted"/>
<evidence type="ECO:0000313" key="5">
    <source>
        <dbReference type="EMBL" id="GIH39524.1"/>
    </source>
</evidence>
<reference evidence="5 6" key="1">
    <citation type="submission" date="2021-01" db="EMBL/GenBank/DDBJ databases">
        <title>Whole genome shotgun sequence of Microbispora corallina NBRC 16416.</title>
        <authorList>
            <person name="Komaki H."/>
            <person name="Tamura T."/>
        </authorList>
    </citation>
    <scope>NUCLEOTIDE SEQUENCE [LARGE SCALE GENOMIC DNA]</scope>
    <source>
        <strain evidence="5 6">NBRC 16416</strain>
    </source>
</reference>
<dbReference type="SMART" id="SM00342">
    <property type="entry name" value="HTH_ARAC"/>
    <property type="match status" value="1"/>
</dbReference>
<organism evidence="5 6">
    <name type="scientific">Microbispora corallina</name>
    <dbReference type="NCBI Taxonomy" id="83302"/>
    <lineage>
        <taxon>Bacteria</taxon>
        <taxon>Bacillati</taxon>
        <taxon>Actinomycetota</taxon>
        <taxon>Actinomycetes</taxon>
        <taxon>Streptosporangiales</taxon>
        <taxon>Streptosporangiaceae</taxon>
        <taxon>Microbispora</taxon>
    </lineage>
</organism>
<dbReference type="InterPro" id="IPR018060">
    <property type="entry name" value="HTH_AraC"/>
</dbReference>
<evidence type="ECO:0000313" key="6">
    <source>
        <dbReference type="Proteomes" id="UP000603904"/>
    </source>
</evidence>
<dbReference type="EMBL" id="BOOC01000009">
    <property type="protein sequence ID" value="GIH39524.1"/>
    <property type="molecule type" value="Genomic_DNA"/>
</dbReference>
<protein>
    <recommendedName>
        <fullName evidence="4">HTH araC/xylS-type domain-containing protein</fullName>
    </recommendedName>
</protein>
<dbReference type="PANTHER" id="PTHR46796">
    <property type="entry name" value="HTH-TYPE TRANSCRIPTIONAL ACTIVATOR RHAS-RELATED"/>
    <property type="match status" value="1"/>
</dbReference>
<dbReference type="InterPro" id="IPR050204">
    <property type="entry name" value="AraC_XylS_family_regulators"/>
</dbReference>
<keyword evidence="1" id="KW-0805">Transcription regulation</keyword>
<dbReference type="Proteomes" id="UP000603904">
    <property type="component" value="Unassembled WGS sequence"/>
</dbReference>
<accession>A0ABQ4FXL0</accession>
<gene>
    <name evidence="5" type="ORF">Mco01_25240</name>
</gene>
<dbReference type="Gene3D" id="1.10.10.60">
    <property type="entry name" value="Homeodomain-like"/>
    <property type="match status" value="1"/>
</dbReference>
<dbReference type="Pfam" id="PF12833">
    <property type="entry name" value="HTH_18"/>
    <property type="match status" value="1"/>
</dbReference>
<feature type="domain" description="HTH araC/xylS-type" evidence="4">
    <location>
        <begin position="143"/>
        <end position="244"/>
    </location>
</feature>
<evidence type="ECO:0000256" key="3">
    <source>
        <dbReference type="ARBA" id="ARBA00023163"/>
    </source>
</evidence>
<dbReference type="PROSITE" id="PS01124">
    <property type="entry name" value="HTH_ARAC_FAMILY_2"/>
    <property type="match status" value="1"/>
</dbReference>
<keyword evidence="6" id="KW-1185">Reference proteome</keyword>
<name>A0ABQ4FXL0_9ACTN</name>
<evidence type="ECO:0000256" key="1">
    <source>
        <dbReference type="ARBA" id="ARBA00023015"/>
    </source>
</evidence>